<accession>A0A242N478</accession>
<sequence length="547" mass="59182">MPFSLDYDEVYRLQRLKTFGILDTGAEDAFDAITKAAAHIVRAPIALLNFIDETREWCKSAWGMGRQHASRENSLCAMAVMLGNELVIRNAKEHPEFQDHPQVVGERQVTAYVGIVVKSRDGVALGTLCTIDRRERDLTEGEIHALRTLAASVTELLETRHLEAELADTQRRLENAASSRDEFLAMLAHELRAPLAPIHTAVEILEHPETSKAQRKWSRGILKRHVRHMSKIVDDLLSASLVSIGAIDIRLESTNVATLLEQALETSDTAIKKARHSLSVSVDKAIYAQADATQCPLIITNLILNAATYTAPGGRIHIAVESTEEAVSIAVRDNGAGIAPADIDAIFQLFRQTGRSLARTKGGMGLGLTLARRLAELHGGNLVARSAGLGQGSEFILTLQRATPSETPVNKIPLLPADAGEPLSVLIVDDSRDAADAMGLYFEVIGHDVRVVYSATDALATARARAPDVLLSDIGLPDLNGYELMREIRKLSNASSTLSIAITGYASQADKDAALAAGFDAHVPKPADAGKLEALVNQLYCSKRVLK</sequence>
<keyword evidence="5" id="KW-0418">Kinase</keyword>
<dbReference type="Pfam" id="PF00512">
    <property type="entry name" value="HisKA"/>
    <property type="match status" value="1"/>
</dbReference>
<dbReference type="CDD" id="cd00082">
    <property type="entry name" value="HisKA"/>
    <property type="match status" value="1"/>
</dbReference>
<evidence type="ECO:0000313" key="9">
    <source>
        <dbReference type="EMBL" id="OTP78470.1"/>
    </source>
</evidence>
<dbReference type="GO" id="GO:0000155">
    <property type="term" value="F:phosphorelay sensor kinase activity"/>
    <property type="evidence" value="ECO:0007669"/>
    <property type="project" value="InterPro"/>
</dbReference>
<keyword evidence="3 6" id="KW-0597">Phosphoprotein</keyword>
<dbReference type="Pfam" id="PF13185">
    <property type="entry name" value="GAF_2"/>
    <property type="match status" value="1"/>
</dbReference>
<evidence type="ECO:0000256" key="6">
    <source>
        <dbReference type="PROSITE-ProRule" id="PRU00169"/>
    </source>
</evidence>
<organism evidence="9 10">
    <name type="scientific">Caballeronia sordidicola</name>
    <name type="common">Burkholderia sordidicola</name>
    <dbReference type="NCBI Taxonomy" id="196367"/>
    <lineage>
        <taxon>Bacteria</taxon>
        <taxon>Pseudomonadati</taxon>
        <taxon>Pseudomonadota</taxon>
        <taxon>Betaproteobacteria</taxon>
        <taxon>Burkholderiales</taxon>
        <taxon>Burkholderiaceae</taxon>
        <taxon>Caballeronia</taxon>
    </lineage>
</organism>
<dbReference type="SMART" id="SM00388">
    <property type="entry name" value="HisKA"/>
    <property type="match status" value="1"/>
</dbReference>
<reference evidence="9 10" key="1">
    <citation type="submission" date="2017-03" db="EMBL/GenBank/DDBJ databases">
        <title>Genome analysis of strain PAMC 26577.</title>
        <authorList>
            <person name="Oh H.-M."/>
            <person name="Yang J.-A."/>
        </authorList>
    </citation>
    <scope>NUCLEOTIDE SEQUENCE [LARGE SCALE GENOMIC DNA]</scope>
    <source>
        <strain evidence="9 10">PAMC 26577</strain>
    </source>
</reference>
<dbReference type="SMART" id="SM00387">
    <property type="entry name" value="HATPase_c"/>
    <property type="match status" value="1"/>
</dbReference>
<evidence type="ECO:0000256" key="2">
    <source>
        <dbReference type="ARBA" id="ARBA00012438"/>
    </source>
</evidence>
<dbReference type="InterPro" id="IPR001789">
    <property type="entry name" value="Sig_transdc_resp-reg_receiver"/>
</dbReference>
<dbReference type="Gene3D" id="3.40.50.2300">
    <property type="match status" value="1"/>
</dbReference>
<dbReference type="InterPro" id="IPR036097">
    <property type="entry name" value="HisK_dim/P_sf"/>
</dbReference>
<dbReference type="CDD" id="cd00075">
    <property type="entry name" value="HATPase"/>
    <property type="match status" value="1"/>
</dbReference>
<feature type="domain" description="Histidine kinase" evidence="7">
    <location>
        <begin position="186"/>
        <end position="403"/>
    </location>
</feature>
<proteinExistence type="predicted"/>
<feature type="modified residue" description="4-aspartylphosphate" evidence="6">
    <location>
        <position position="473"/>
    </location>
</feature>
<dbReference type="EC" id="2.7.13.3" evidence="2"/>
<dbReference type="SMART" id="SM00065">
    <property type="entry name" value="GAF"/>
    <property type="match status" value="1"/>
</dbReference>
<evidence type="ECO:0000256" key="4">
    <source>
        <dbReference type="ARBA" id="ARBA00022679"/>
    </source>
</evidence>
<dbReference type="Gene3D" id="1.10.287.130">
    <property type="match status" value="1"/>
</dbReference>
<dbReference type="InterPro" id="IPR003661">
    <property type="entry name" value="HisK_dim/P_dom"/>
</dbReference>
<evidence type="ECO:0000256" key="3">
    <source>
        <dbReference type="ARBA" id="ARBA00022553"/>
    </source>
</evidence>
<dbReference type="SUPFAM" id="SSF55781">
    <property type="entry name" value="GAF domain-like"/>
    <property type="match status" value="1"/>
</dbReference>
<protein>
    <recommendedName>
        <fullName evidence="2">histidine kinase</fullName>
        <ecNumber evidence="2">2.7.13.3</ecNumber>
    </recommendedName>
</protein>
<dbReference type="AlphaFoldDB" id="A0A242N478"/>
<name>A0A242N478_CABSO</name>
<dbReference type="InterPro" id="IPR003594">
    <property type="entry name" value="HATPase_dom"/>
</dbReference>
<dbReference type="SUPFAM" id="SSF47384">
    <property type="entry name" value="Homodimeric domain of signal transducing histidine kinase"/>
    <property type="match status" value="1"/>
</dbReference>
<dbReference type="PROSITE" id="PS50110">
    <property type="entry name" value="RESPONSE_REGULATORY"/>
    <property type="match status" value="1"/>
</dbReference>
<dbReference type="SUPFAM" id="SSF55874">
    <property type="entry name" value="ATPase domain of HSP90 chaperone/DNA topoisomerase II/histidine kinase"/>
    <property type="match status" value="1"/>
</dbReference>
<comment type="catalytic activity">
    <reaction evidence="1">
        <text>ATP + protein L-histidine = ADP + protein N-phospho-L-histidine.</text>
        <dbReference type="EC" id="2.7.13.3"/>
    </reaction>
</comment>
<dbReference type="PANTHER" id="PTHR43547:SF2">
    <property type="entry name" value="HYBRID SIGNAL TRANSDUCTION HISTIDINE KINASE C"/>
    <property type="match status" value="1"/>
</dbReference>
<dbReference type="Gene3D" id="3.30.565.10">
    <property type="entry name" value="Histidine kinase-like ATPase, C-terminal domain"/>
    <property type="match status" value="1"/>
</dbReference>
<comment type="caution">
    <text evidence="9">The sequence shown here is derived from an EMBL/GenBank/DDBJ whole genome shotgun (WGS) entry which is preliminary data.</text>
</comment>
<dbReference type="Pfam" id="PF00072">
    <property type="entry name" value="Response_reg"/>
    <property type="match status" value="1"/>
</dbReference>
<dbReference type="InterPro" id="IPR036890">
    <property type="entry name" value="HATPase_C_sf"/>
</dbReference>
<evidence type="ECO:0000256" key="5">
    <source>
        <dbReference type="ARBA" id="ARBA00022777"/>
    </source>
</evidence>
<dbReference type="PANTHER" id="PTHR43547">
    <property type="entry name" value="TWO-COMPONENT HISTIDINE KINASE"/>
    <property type="match status" value="1"/>
</dbReference>
<dbReference type="Gene3D" id="3.30.450.40">
    <property type="match status" value="1"/>
</dbReference>
<dbReference type="GO" id="GO:0008168">
    <property type="term" value="F:methyltransferase activity"/>
    <property type="evidence" value="ECO:0007669"/>
    <property type="project" value="UniProtKB-KW"/>
</dbReference>
<dbReference type="InterPro" id="IPR029016">
    <property type="entry name" value="GAF-like_dom_sf"/>
</dbReference>
<dbReference type="Pfam" id="PF02518">
    <property type="entry name" value="HATPase_c"/>
    <property type="match status" value="1"/>
</dbReference>
<dbReference type="RefSeq" id="WP_075359389.1">
    <property type="nucleotide sequence ID" value="NZ_MSRG01000071.1"/>
</dbReference>
<dbReference type="PROSITE" id="PS50109">
    <property type="entry name" value="HIS_KIN"/>
    <property type="match status" value="1"/>
</dbReference>
<evidence type="ECO:0000256" key="1">
    <source>
        <dbReference type="ARBA" id="ARBA00000085"/>
    </source>
</evidence>
<dbReference type="SUPFAM" id="SSF52172">
    <property type="entry name" value="CheY-like"/>
    <property type="match status" value="1"/>
</dbReference>
<dbReference type="SMART" id="SM00448">
    <property type="entry name" value="REC"/>
    <property type="match status" value="1"/>
</dbReference>
<evidence type="ECO:0000259" key="8">
    <source>
        <dbReference type="PROSITE" id="PS50110"/>
    </source>
</evidence>
<dbReference type="Proteomes" id="UP000195221">
    <property type="component" value="Unassembled WGS sequence"/>
</dbReference>
<dbReference type="InterPro" id="IPR005467">
    <property type="entry name" value="His_kinase_dom"/>
</dbReference>
<dbReference type="InterPro" id="IPR003018">
    <property type="entry name" value="GAF"/>
</dbReference>
<dbReference type="InterPro" id="IPR011006">
    <property type="entry name" value="CheY-like_superfamily"/>
</dbReference>
<dbReference type="GO" id="GO:0032259">
    <property type="term" value="P:methylation"/>
    <property type="evidence" value="ECO:0007669"/>
    <property type="project" value="UniProtKB-KW"/>
</dbReference>
<keyword evidence="9" id="KW-0489">Methyltransferase</keyword>
<keyword evidence="4 9" id="KW-0808">Transferase</keyword>
<dbReference type="EMBL" id="NBTZ01000023">
    <property type="protein sequence ID" value="OTP78470.1"/>
    <property type="molecule type" value="Genomic_DNA"/>
</dbReference>
<dbReference type="CDD" id="cd17580">
    <property type="entry name" value="REC_2_DhkD-like"/>
    <property type="match status" value="1"/>
</dbReference>
<dbReference type="PRINTS" id="PR00344">
    <property type="entry name" value="BCTRLSENSOR"/>
</dbReference>
<dbReference type="InterPro" id="IPR004358">
    <property type="entry name" value="Sig_transdc_His_kin-like_C"/>
</dbReference>
<gene>
    <name evidence="9" type="ORF">PAMC26577_04725</name>
</gene>
<evidence type="ECO:0000313" key="10">
    <source>
        <dbReference type="Proteomes" id="UP000195221"/>
    </source>
</evidence>
<feature type="domain" description="Response regulatory" evidence="8">
    <location>
        <begin position="424"/>
        <end position="540"/>
    </location>
</feature>
<evidence type="ECO:0000259" key="7">
    <source>
        <dbReference type="PROSITE" id="PS50109"/>
    </source>
</evidence>